<keyword evidence="2" id="KW-0507">mRNA processing</keyword>
<dbReference type="PANTHER" id="PTHR19877">
    <property type="entry name" value="EUKARYOTIC TRANSLATION INITIATION FACTOR 3 SUBUNIT I"/>
    <property type="match status" value="1"/>
</dbReference>
<dbReference type="SUPFAM" id="SSF50978">
    <property type="entry name" value="WD40 repeat-like"/>
    <property type="match status" value="1"/>
</dbReference>
<dbReference type="AlphaFoldDB" id="B4MS70"/>
<evidence type="ECO:0000313" key="9">
    <source>
        <dbReference type="EMBL" id="EDW74959.1"/>
    </source>
</evidence>
<dbReference type="InterPro" id="IPR036322">
    <property type="entry name" value="WD40_repeat_dom_sf"/>
</dbReference>
<dbReference type="GO" id="GO:0032797">
    <property type="term" value="C:SMN complex"/>
    <property type="evidence" value="ECO:0007669"/>
    <property type="project" value="TreeGrafter"/>
</dbReference>
<dbReference type="SMR" id="B4MS70"/>
<proteinExistence type="inferred from homology"/>
<gene>
    <name evidence="9" type="primary">Dwil\GK15619</name>
    <name evidence="9" type="ORF">Dwil_GK15619</name>
</gene>
<evidence type="ECO:0000256" key="7">
    <source>
        <dbReference type="PROSITE-ProRule" id="PRU00221"/>
    </source>
</evidence>
<evidence type="ECO:0000256" key="8">
    <source>
        <dbReference type="SAM" id="MobiDB-lite"/>
    </source>
</evidence>
<dbReference type="STRING" id="7260.B4MS70"/>
<feature type="compositionally biased region" description="Basic and acidic residues" evidence="8">
    <location>
        <begin position="386"/>
        <end position="413"/>
    </location>
</feature>
<dbReference type="InParanoid" id="B4MS70"/>
<evidence type="ECO:0000256" key="3">
    <source>
        <dbReference type="ARBA" id="ARBA00022737"/>
    </source>
</evidence>
<keyword evidence="4" id="KW-0508">mRNA splicing</keyword>
<name>B4MS70_DROWI</name>
<dbReference type="GO" id="GO:0000387">
    <property type="term" value="P:spliceosomal snRNP assembly"/>
    <property type="evidence" value="ECO:0007669"/>
    <property type="project" value="TreeGrafter"/>
</dbReference>
<evidence type="ECO:0000256" key="2">
    <source>
        <dbReference type="ARBA" id="ARBA00022664"/>
    </source>
</evidence>
<dbReference type="OMA" id="PHHAKSV"/>
<dbReference type="PhylomeDB" id="B4MS70"/>
<sequence>MDDQQTSQLPIYCGGLSAGVLDISYSKICESGYYLAMGYQKGSASIYKGATGDHILTCEGHKDDILGVSLNDKGTLMLTGSDDKTARLWNAQDGSLIKKFRQPTPVSSVSFDMPSKTFAIGHLDANPAISVYDIEHLSKHPLVELRGHSRGIRNISFCKTDSCIMSSSYDRSVRMWDLRSGKETNSIFLPHHAKSLEMCADNETLTICYGSSVVFVNVERFEVLEQRKMLVKLEGASLHPEKSTFVCCSAYYIYRYDYAKGELLNGFKAHDDYIRCIKYSPDGEKYACCTSQGYVMLWPQIIHEPDEEESNVSLEVAYEEGENRDLDMEDFSDAPLSGEESMENSTFASGDSYVEYVEEYEEEEGDSSEQYDLEEIDDEESEYEEQVEHEVENQNAEDHELTESTGTEHHDPDLNEEEYVPNYDNIRIDDSELDYTMFDQEHDY</sequence>
<dbReference type="EMBL" id="CH963850">
    <property type="protein sequence ID" value="EDW74959.1"/>
    <property type="molecule type" value="Genomic_DNA"/>
</dbReference>
<keyword evidence="10" id="KW-1185">Reference proteome</keyword>
<accession>B4MS70</accession>
<dbReference type="HOGENOM" id="CLU_617176_0_0_1"/>
<dbReference type="OrthoDB" id="200206at2759"/>
<dbReference type="PANTHER" id="PTHR19877:SF13">
    <property type="entry name" value="SERINE-THREONINE KINASE RECEPTOR-ASSOCIATED PROTEIN"/>
    <property type="match status" value="1"/>
</dbReference>
<dbReference type="GO" id="GO:0003723">
    <property type="term" value="F:RNA binding"/>
    <property type="evidence" value="ECO:0007669"/>
    <property type="project" value="TreeGrafter"/>
</dbReference>
<comment type="similarity">
    <text evidence="5">Belongs to the WD repeat STRAP family.</text>
</comment>
<dbReference type="InterPro" id="IPR019775">
    <property type="entry name" value="WD40_repeat_CS"/>
</dbReference>
<dbReference type="PROSITE" id="PS50082">
    <property type="entry name" value="WD_REPEATS_2"/>
    <property type="match status" value="3"/>
</dbReference>
<dbReference type="InterPro" id="IPR015943">
    <property type="entry name" value="WD40/YVTN_repeat-like_dom_sf"/>
</dbReference>
<dbReference type="InterPro" id="IPR001680">
    <property type="entry name" value="WD40_rpt"/>
</dbReference>
<evidence type="ECO:0000313" key="10">
    <source>
        <dbReference type="Proteomes" id="UP000007798"/>
    </source>
</evidence>
<dbReference type="SMART" id="SM00320">
    <property type="entry name" value="WD40"/>
    <property type="match status" value="4"/>
</dbReference>
<evidence type="ECO:0000256" key="6">
    <source>
        <dbReference type="ARBA" id="ARBA00040390"/>
    </source>
</evidence>
<keyword evidence="3" id="KW-0677">Repeat</keyword>
<evidence type="ECO:0000256" key="4">
    <source>
        <dbReference type="ARBA" id="ARBA00023187"/>
    </source>
</evidence>
<dbReference type="PROSITE" id="PS00678">
    <property type="entry name" value="WD_REPEATS_1"/>
    <property type="match status" value="2"/>
</dbReference>
<feature type="repeat" description="WD" evidence="7">
    <location>
        <begin position="58"/>
        <end position="99"/>
    </location>
</feature>
<feature type="repeat" description="WD" evidence="7">
    <location>
        <begin position="267"/>
        <end position="298"/>
    </location>
</feature>
<protein>
    <recommendedName>
        <fullName evidence="6">Serine-threonine kinase receptor-associated protein</fullName>
    </recommendedName>
</protein>
<keyword evidence="1 7" id="KW-0853">WD repeat</keyword>
<dbReference type="Gene3D" id="2.130.10.10">
    <property type="entry name" value="YVTN repeat-like/Quinoprotein amine dehydrogenase"/>
    <property type="match status" value="2"/>
</dbReference>
<evidence type="ECO:0000256" key="5">
    <source>
        <dbReference type="ARBA" id="ARBA00038394"/>
    </source>
</evidence>
<dbReference type="Pfam" id="PF00400">
    <property type="entry name" value="WD40"/>
    <property type="match status" value="3"/>
</dbReference>
<dbReference type="Proteomes" id="UP000007798">
    <property type="component" value="Unassembled WGS sequence"/>
</dbReference>
<reference evidence="9 10" key="1">
    <citation type="journal article" date="2007" name="Nature">
        <title>Evolution of genes and genomes on the Drosophila phylogeny.</title>
        <authorList>
            <consortium name="Drosophila 12 Genomes Consortium"/>
            <person name="Clark A.G."/>
            <person name="Eisen M.B."/>
            <person name="Smith D.R."/>
            <person name="Bergman C.M."/>
            <person name="Oliver B."/>
            <person name="Markow T.A."/>
            <person name="Kaufman T.C."/>
            <person name="Kellis M."/>
            <person name="Gelbart W."/>
            <person name="Iyer V.N."/>
            <person name="Pollard D.A."/>
            <person name="Sackton T.B."/>
            <person name="Larracuente A.M."/>
            <person name="Singh N.D."/>
            <person name="Abad J.P."/>
            <person name="Abt D.N."/>
            <person name="Adryan B."/>
            <person name="Aguade M."/>
            <person name="Akashi H."/>
            <person name="Anderson W.W."/>
            <person name="Aquadro C.F."/>
            <person name="Ardell D.H."/>
            <person name="Arguello R."/>
            <person name="Artieri C.G."/>
            <person name="Barbash D.A."/>
            <person name="Barker D."/>
            <person name="Barsanti P."/>
            <person name="Batterham P."/>
            <person name="Batzoglou S."/>
            <person name="Begun D."/>
            <person name="Bhutkar A."/>
            <person name="Blanco E."/>
            <person name="Bosak S.A."/>
            <person name="Bradley R.K."/>
            <person name="Brand A.D."/>
            <person name="Brent M.R."/>
            <person name="Brooks A.N."/>
            <person name="Brown R.H."/>
            <person name="Butlin R.K."/>
            <person name="Caggese C."/>
            <person name="Calvi B.R."/>
            <person name="Bernardo de Carvalho A."/>
            <person name="Caspi A."/>
            <person name="Castrezana S."/>
            <person name="Celniker S.E."/>
            <person name="Chang J.L."/>
            <person name="Chapple C."/>
            <person name="Chatterji S."/>
            <person name="Chinwalla A."/>
            <person name="Civetta A."/>
            <person name="Clifton S.W."/>
            <person name="Comeron J.M."/>
            <person name="Costello J.C."/>
            <person name="Coyne J.A."/>
            <person name="Daub J."/>
            <person name="David R.G."/>
            <person name="Delcher A.L."/>
            <person name="Delehaunty K."/>
            <person name="Do C.B."/>
            <person name="Ebling H."/>
            <person name="Edwards K."/>
            <person name="Eickbush T."/>
            <person name="Evans J.D."/>
            <person name="Filipski A."/>
            <person name="Findeiss S."/>
            <person name="Freyhult E."/>
            <person name="Fulton L."/>
            <person name="Fulton R."/>
            <person name="Garcia A.C."/>
            <person name="Gardiner A."/>
            <person name="Garfield D.A."/>
            <person name="Garvin B.E."/>
            <person name="Gibson G."/>
            <person name="Gilbert D."/>
            <person name="Gnerre S."/>
            <person name="Godfrey J."/>
            <person name="Good R."/>
            <person name="Gotea V."/>
            <person name="Gravely B."/>
            <person name="Greenberg A.J."/>
            <person name="Griffiths-Jones S."/>
            <person name="Gross S."/>
            <person name="Guigo R."/>
            <person name="Gustafson E.A."/>
            <person name="Haerty W."/>
            <person name="Hahn M.W."/>
            <person name="Halligan D.L."/>
            <person name="Halpern A.L."/>
            <person name="Halter G.M."/>
            <person name="Han M.V."/>
            <person name="Heger A."/>
            <person name="Hillier L."/>
            <person name="Hinrichs A.S."/>
            <person name="Holmes I."/>
            <person name="Hoskins R.A."/>
            <person name="Hubisz M.J."/>
            <person name="Hultmark D."/>
            <person name="Huntley M.A."/>
            <person name="Jaffe D.B."/>
            <person name="Jagadeeshan S."/>
            <person name="Jeck W.R."/>
            <person name="Johnson J."/>
            <person name="Jones C.D."/>
            <person name="Jordan W.C."/>
            <person name="Karpen G.H."/>
            <person name="Kataoka E."/>
            <person name="Keightley P.D."/>
            <person name="Kheradpour P."/>
            <person name="Kirkness E.F."/>
            <person name="Koerich L.B."/>
            <person name="Kristiansen K."/>
            <person name="Kudrna D."/>
            <person name="Kulathinal R.J."/>
            <person name="Kumar S."/>
            <person name="Kwok R."/>
            <person name="Lander E."/>
            <person name="Langley C.H."/>
            <person name="Lapoint R."/>
            <person name="Lazzaro B.P."/>
            <person name="Lee S.J."/>
            <person name="Levesque L."/>
            <person name="Li R."/>
            <person name="Lin C.F."/>
            <person name="Lin M.F."/>
            <person name="Lindblad-Toh K."/>
            <person name="Llopart A."/>
            <person name="Long M."/>
            <person name="Low L."/>
            <person name="Lozovsky E."/>
            <person name="Lu J."/>
            <person name="Luo M."/>
            <person name="Machado C.A."/>
            <person name="Makalowski W."/>
            <person name="Marzo M."/>
            <person name="Matsuda M."/>
            <person name="Matzkin L."/>
            <person name="McAllister B."/>
            <person name="McBride C.S."/>
            <person name="McKernan B."/>
            <person name="McKernan K."/>
            <person name="Mendez-Lago M."/>
            <person name="Minx P."/>
            <person name="Mollenhauer M.U."/>
            <person name="Montooth K."/>
            <person name="Mount S.M."/>
            <person name="Mu X."/>
            <person name="Myers E."/>
            <person name="Negre B."/>
            <person name="Newfeld S."/>
            <person name="Nielsen R."/>
            <person name="Noor M.A."/>
            <person name="O'Grady P."/>
            <person name="Pachter L."/>
            <person name="Papaceit M."/>
            <person name="Parisi M.J."/>
            <person name="Parisi M."/>
            <person name="Parts L."/>
            <person name="Pedersen J.S."/>
            <person name="Pesole G."/>
            <person name="Phillippy A.M."/>
            <person name="Ponting C.P."/>
            <person name="Pop M."/>
            <person name="Porcelli D."/>
            <person name="Powell J.R."/>
            <person name="Prohaska S."/>
            <person name="Pruitt K."/>
            <person name="Puig M."/>
            <person name="Quesneville H."/>
            <person name="Ram K.R."/>
            <person name="Rand D."/>
            <person name="Rasmussen M.D."/>
            <person name="Reed L.K."/>
            <person name="Reenan R."/>
            <person name="Reily A."/>
            <person name="Remington K.A."/>
            <person name="Rieger T.T."/>
            <person name="Ritchie M.G."/>
            <person name="Robin C."/>
            <person name="Rogers Y.H."/>
            <person name="Rohde C."/>
            <person name="Rozas J."/>
            <person name="Rubenfield M.J."/>
            <person name="Ruiz A."/>
            <person name="Russo S."/>
            <person name="Salzberg S.L."/>
            <person name="Sanchez-Gracia A."/>
            <person name="Saranga D.J."/>
            <person name="Sato H."/>
            <person name="Schaeffer S.W."/>
            <person name="Schatz M.C."/>
            <person name="Schlenke T."/>
            <person name="Schwartz R."/>
            <person name="Segarra C."/>
            <person name="Singh R.S."/>
            <person name="Sirot L."/>
            <person name="Sirota M."/>
            <person name="Sisneros N.B."/>
            <person name="Smith C.D."/>
            <person name="Smith T.F."/>
            <person name="Spieth J."/>
            <person name="Stage D.E."/>
            <person name="Stark A."/>
            <person name="Stephan W."/>
            <person name="Strausberg R.L."/>
            <person name="Strempel S."/>
            <person name="Sturgill D."/>
            <person name="Sutton G."/>
            <person name="Sutton G.G."/>
            <person name="Tao W."/>
            <person name="Teichmann S."/>
            <person name="Tobari Y.N."/>
            <person name="Tomimura Y."/>
            <person name="Tsolas J.M."/>
            <person name="Valente V.L."/>
            <person name="Venter E."/>
            <person name="Venter J.C."/>
            <person name="Vicario S."/>
            <person name="Vieira F.G."/>
            <person name="Vilella A.J."/>
            <person name="Villasante A."/>
            <person name="Walenz B."/>
            <person name="Wang J."/>
            <person name="Wasserman M."/>
            <person name="Watts T."/>
            <person name="Wilson D."/>
            <person name="Wilson R.K."/>
            <person name="Wing R.A."/>
            <person name="Wolfner M.F."/>
            <person name="Wong A."/>
            <person name="Wong G.K."/>
            <person name="Wu C.I."/>
            <person name="Wu G."/>
            <person name="Yamamoto D."/>
            <person name="Yang H.P."/>
            <person name="Yang S.P."/>
            <person name="Yorke J.A."/>
            <person name="Yoshida K."/>
            <person name="Zdobnov E."/>
            <person name="Zhang P."/>
            <person name="Zhang Y."/>
            <person name="Zimin A.V."/>
            <person name="Baldwin J."/>
            <person name="Abdouelleil A."/>
            <person name="Abdulkadir J."/>
            <person name="Abebe A."/>
            <person name="Abera B."/>
            <person name="Abreu J."/>
            <person name="Acer S.C."/>
            <person name="Aftuck L."/>
            <person name="Alexander A."/>
            <person name="An P."/>
            <person name="Anderson E."/>
            <person name="Anderson S."/>
            <person name="Arachi H."/>
            <person name="Azer M."/>
            <person name="Bachantsang P."/>
            <person name="Barry A."/>
            <person name="Bayul T."/>
            <person name="Berlin A."/>
            <person name="Bessette D."/>
            <person name="Bloom T."/>
            <person name="Blye J."/>
            <person name="Boguslavskiy L."/>
            <person name="Bonnet C."/>
            <person name="Boukhgalter B."/>
            <person name="Bourzgui I."/>
            <person name="Brown A."/>
            <person name="Cahill P."/>
            <person name="Channer S."/>
            <person name="Cheshatsang Y."/>
            <person name="Chuda L."/>
            <person name="Citroen M."/>
            <person name="Collymore A."/>
            <person name="Cooke P."/>
            <person name="Costello M."/>
            <person name="D'Aco K."/>
            <person name="Daza R."/>
            <person name="De Haan G."/>
            <person name="DeGray S."/>
            <person name="DeMaso C."/>
            <person name="Dhargay N."/>
            <person name="Dooley K."/>
            <person name="Dooley E."/>
            <person name="Doricent M."/>
            <person name="Dorje P."/>
            <person name="Dorjee K."/>
            <person name="Dupes A."/>
            <person name="Elong R."/>
            <person name="Falk J."/>
            <person name="Farina A."/>
            <person name="Faro S."/>
            <person name="Ferguson D."/>
            <person name="Fisher S."/>
            <person name="Foley C.D."/>
            <person name="Franke A."/>
            <person name="Friedrich D."/>
            <person name="Gadbois L."/>
            <person name="Gearin G."/>
            <person name="Gearin C.R."/>
            <person name="Giannoukos G."/>
            <person name="Goode T."/>
            <person name="Graham J."/>
            <person name="Grandbois E."/>
            <person name="Grewal S."/>
            <person name="Gyaltsen K."/>
            <person name="Hafez N."/>
            <person name="Hagos B."/>
            <person name="Hall J."/>
            <person name="Henson C."/>
            <person name="Hollinger A."/>
            <person name="Honan T."/>
            <person name="Huard M.D."/>
            <person name="Hughes L."/>
            <person name="Hurhula B."/>
            <person name="Husby M.E."/>
            <person name="Kamat A."/>
            <person name="Kanga B."/>
            <person name="Kashin S."/>
            <person name="Khazanovich D."/>
            <person name="Kisner P."/>
            <person name="Lance K."/>
            <person name="Lara M."/>
            <person name="Lee W."/>
            <person name="Lennon N."/>
            <person name="Letendre F."/>
            <person name="LeVine R."/>
            <person name="Lipovsky A."/>
            <person name="Liu X."/>
            <person name="Liu J."/>
            <person name="Liu S."/>
            <person name="Lokyitsang T."/>
            <person name="Lokyitsang Y."/>
            <person name="Lubonja R."/>
            <person name="Lui A."/>
            <person name="MacDonald P."/>
            <person name="Magnisalis V."/>
            <person name="Maru K."/>
            <person name="Matthews C."/>
            <person name="McCusker W."/>
            <person name="McDonough S."/>
            <person name="Mehta T."/>
            <person name="Meldrim J."/>
            <person name="Meneus L."/>
            <person name="Mihai O."/>
            <person name="Mihalev A."/>
            <person name="Mihova T."/>
            <person name="Mittelman R."/>
            <person name="Mlenga V."/>
            <person name="Montmayeur A."/>
            <person name="Mulrain L."/>
            <person name="Navidi A."/>
            <person name="Naylor J."/>
            <person name="Negash T."/>
            <person name="Nguyen T."/>
            <person name="Nguyen N."/>
            <person name="Nicol R."/>
            <person name="Norbu C."/>
            <person name="Norbu N."/>
            <person name="Novod N."/>
            <person name="O'Neill B."/>
            <person name="Osman S."/>
            <person name="Markiewicz E."/>
            <person name="Oyono O.L."/>
            <person name="Patti C."/>
            <person name="Phunkhang P."/>
            <person name="Pierre F."/>
            <person name="Priest M."/>
            <person name="Raghuraman S."/>
            <person name="Rege F."/>
            <person name="Reyes R."/>
            <person name="Rise C."/>
            <person name="Rogov P."/>
            <person name="Ross K."/>
            <person name="Ryan E."/>
            <person name="Settipalli S."/>
            <person name="Shea T."/>
            <person name="Sherpa N."/>
            <person name="Shi L."/>
            <person name="Shih D."/>
            <person name="Sparrow T."/>
            <person name="Spaulding J."/>
            <person name="Stalker J."/>
            <person name="Stange-Thomann N."/>
            <person name="Stavropoulos S."/>
            <person name="Stone C."/>
            <person name="Strader C."/>
            <person name="Tesfaye S."/>
            <person name="Thomson T."/>
            <person name="Thoulutsang Y."/>
            <person name="Thoulutsang D."/>
            <person name="Topham K."/>
            <person name="Topping I."/>
            <person name="Tsamla T."/>
            <person name="Vassiliev H."/>
            <person name="Vo A."/>
            <person name="Wangchuk T."/>
            <person name="Wangdi T."/>
            <person name="Weiand M."/>
            <person name="Wilkinson J."/>
            <person name="Wilson A."/>
            <person name="Yadav S."/>
            <person name="Young G."/>
            <person name="Yu Q."/>
            <person name="Zembek L."/>
            <person name="Zhong D."/>
            <person name="Zimmer A."/>
            <person name="Zwirko Z."/>
            <person name="Jaffe D.B."/>
            <person name="Alvarez P."/>
            <person name="Brockman W."/>
            <person name="Butler J."/>
            <person name="Chin C."/>
            <person name="Gnerre S."/>
            <person name="Grabherr M."/>
            <person name="Kleber M."/>
            <person name="Mauceli E."/>
            <person name="MacCallum I."/>
        </authorList>
    </citation>
    <scope>NUCLEOTIDE SEQUENCE [LARGE SCALE GENOMIC DNA]</scope>
    <source>
        <strain evidence="10">Tucson 14030-0811.24</strain>
    </source>
</reference>
<dbReference type="KEGG" id="dwi:6640856"/>
<feature type="repeat" description="WD" evidence="7">
    <location>
        <begin position="145"/>
        <end position="186"/>
    </location>
</feature>
<dbReference type="eggNOG" id="KOG0278">
    <property type="taxonomic scope" value="Eukaryota"/>
</dbReference>
<organism evidence="9 10">
    <name type="scientific">Drosophila willistoni</name>
    <name type="common">Fruit fly</name>
    <dbReference type="NCBI Taxonomy" id="7260"/>
    <lineage>
        <taxon>Eukaryota</taxon>
        <taxon>Metazoa</taxon>
        <taxon>Ecdysozoa</taxon>
        <taxon>Arthropoda</taxon>
        <taxon>Hexapoda</taxon>
        <taxon>Insecta</taxon>
        <taxon>Pterygota</taxon>
        <taxon>Neoptera</taxon>
        <taxon>Endopterygota</taxon>
        <taxon>Diptera</taxon>
        <taxon>Brachycera</taxon>
        <taxon>Muscomorpha</taxon>
        <taxon>Ephydroidea</taxon>
        <taxon>Drosophilidae</taxon>
        <taxon>Drosophila</taxon>
        <taxon>Sophophora</taxon>
    </lineage>
</organism>
<evidence type="ECO:0000256" key="1">
    <source>
        <dbReference type="ARBA" id="ARBA00022574"/>
    </source>
</evidence>
<feature type="region of interest" description="Disordered" evidence="8">
    <location>
        <begin position="321"/>
        <end position="427"/>
    </location>
</feature>
<dbReference type="PROSITE" id="PS50294">
    <property type="entry name" value="WD_REPEATS_REGION"/>
    <property type="match status" value="2"/>
</dbReference>
<feature type="compositionally biased region" description="Acidic residues" evidence="8">
    <location>
        <begin position="356"/>
        <end position="385"/>
    </location>
</feature>